<name>A0ACB0XM85_MELEN</name>
<proteinExistence type="predicted"/>
<reference evidence="1" key="1">
    <citation type="submission" date="2023-11" db="EMBL/GenBank/DDBJ databases">
        <authorList>
            <person name="Poullet M."/>
        </authorList>
    </citation>
    <scope>NUCLEOTIDE SEQUENCE</scope>
    <source>
        <strain evidence="1">E1834</strain>
    </source>
</reference>
<organism evidence="1 2">
    <name type="scientific">Meloidogyne enterolobii</name>
    <name type="common">Root-knot nematode worm</name>
    <name type="synonym">Meloidogyne mayaguensis</name>
    <dbReference type="NCBI Taxonomy" id="390850"/>
    <lineage>
        <taxon>Eukaryota</taxon>
        <taxon>Metazoa</taxon>
        <taxon>Ecdysozoa</taxon>
        <taxon>Nematoda</taxon>
        <taxon>Chromadorea</taxon>
        <taxon>Rhabditida</taxon>
        <taxon>Tylenchina</taxon>
        <taxon>Tylenchomorpha</taxon>
        <taxon>Tylenchoidea</taxon>
        <taxon>Meloidogynidae</taxon>
        <taxon>Meloidogyninae</taxon>
        <taxon>Meloidogyne</taxon>
    </lineage>
</organism>
<protein>
    <submittedName>
        <fullName evidence="1">Uncharacterized protein</fullName>
    </submittedName>
</protein>
<accession>A0ACB0XM85</accession>
<evidence type="ECO:0000313" key="1">
    <source>
        <dbReference type="EMBL" id="CAK5008333.1"/>
    </source>
</evidence>
<gene>
    <name evidence="1" type="ORF">MENTE1834_LOCUS1026</name>
</gene>
<keyword evidence="2" id="KW-1185">Reference proteome</keyword>
<evidence type="ECO:0000313" key="2">
    <source>
        <dbReference type="Proteomes" id="UP001497535"/>
    </source>
</evidence>
<comment type="caution">
    <text evidence="1">The sequence shown here is derived from an EMBL/GenBank/DDBJ whole genome shotgun (WGS) entry which is preliminary data.</text>
</comment>
<dbReference type="Proteomes" id="UP001497535">
    <property type="component" value="Unassembled WGS sequence"/>
</dbReference>
<sequence length="128" mass="14780">MTEEDFDKQLRKAFQELQSQILESREKQKNADVTKAAMKQNIRVAEIVKSQLEQLPKDEDRAVYRIVGRAFLQETTASGLLYTFKGNNVVLEKWFRPQLVLRQSASNLVCPQDLTGTLRTDLGYLFLE</sequence>
<dbReference type="EMBL" id="CAVMJV010000001">
    <property type="protein sequence ID" value="CAK5008333.1"/>
    <property type="molecule type" value="Genomic_DNA"/>
</dbReference>